<organism evidence="1 2">
    <name type="scientific">Entomophthora muscae</name>
    <dbReference type="NCBI Taxonomy" id="34485"/>
    <lineage>
        <taxon>Eukaryota</taxon>
        <taxon>Fungi</taxon>
        <taxon>Fungi incertae sedis</taxon>
        <taxon>Zoopagomycota</taxon>
        <taxon>Entomophthoromycotina</taxon>
        <taxon>Entomophthoromycetes</taxon>
        <taxon>Entomophthorales</taxon>
        <taxon>Entomophthoraceae</taxon>
        <taxon>Entomophthora</taxon>
    </lineage>
</organism>
<dbReference type="EMBL" id="QTSX02003758">
    <property type="protein sequence ID" value="KAJ9068276.1"/>
    <property type="molecule type" value="Genomic_DNA"/>
</dbReference>
<protein>
    <submittedName>
        <fullName evidence="1">Uncharacterized protein</fullName>
    </submittedName>
</protein>
<proteinExistence type="predicted"/>
<sequence length="145" mass="16101">MNSFMDKSTLLLVQLQDHNYLYLRRCQMPVIPTVRIDTSSLLETRAQEQKSNPDPGSLWAAGLVDRRTACLRFSEIESPQTDVEKVDPCGKKSQNKEIITPNGGLITAPNRGTDLATISFINLKSTPATNQEQPRKEAWACGPVS</sequence>
<evidence type="ECO:0000313" key="2">
    <source>
        <dbReference type="Proteomes" id="UP001165960"/>
    </source>
</evidence>
<reference evidence="1" key="1">
    <citation type="submission" date="2022-04" db="EMBL/GenBank/DDBJ databases">
        <title>Genome of the entomopathogenic fungus Entomophthora muscae.</title>
        <authorList>
            <person name="Elya C."/>
            <person name="Lovett B.R."/>
            <person name="Lee E."/>
            <person name="Macias A.M."/>
            <person name="Hajek A.E."/>
            <person name="De Bivort B.L."/>
            <person name="Kasson M.T."/>
            <person name="De Fine Licht H.H."/>
            <person name="Stajich J.E."/>
        </authorList>
    </citation>
    <scope>NUCLEOTIDE SEQUENCE</scope>
    <source>
        <strain evidence="1">Berkeley</strain>
    </source>
</reference>
<evidence type="ECO:0000313" key="1">
    <source>
        <dbReference type="EMBL" id="KAJ9068276.1"/>
    </source>
</evidence>
<gene>
    <name evidence="1" type="ORF">DSO57_1030360</name>
</gene>
<name>A0ACC2T184_9FUNG</name>
<keyword evidence="2" id="KW-1185">Reference proteome</keyword>
<comment type="caution">
    <text evidence="1">The sequence shown here is derived from an EMBL/GenBank/DDBJ whole genome shotgun (WGS) entry which is preliminary data.</text>
</comment>
<accession>A0ACC2T184</accession>
<dbReference type="Proteomes" id="UP001165960">
    <property type="component" value="Unassembled WGS sequence"/>
</dbReference>